<comment type="caution">
    <text evidence="1">The sequence shown here is derived from an EMBL/GenBank/DDBJ whole genome shotgun (WGS) entry which is preliminary data.</text>
</comment>
<reference evidence="1 2" key="1">
    <citation type="submission" date="2019-07" db="EMBL/GenBank/DDBJ databases">
        <title>Whole genome shotgun sequence of Chryseobacterium lathyri NBRC 105250.</title>
        <authorList>
            <person name="Hosoyama A."/>
            <person name="Uohara A."/>
            <person name="Ohji S."/>
            <person name="Ichikawa N."/>
        </authorList>
    </citation>
    <scope>NUCLEOTIDE SEQUENCE [LARGE SCALE GENOMIC DNA]</scope>
    <source>
        <strain evidence="1 2">NBRC 105250</strain>
    </source>
</reference>
<organism evidence="1 2">
    <name type="scientific">Chryseobacterium lathyri</name>
    <dbReference type="NCBI Taxonomy" id="395933"/>
    <lineage>
        <taxon>Bacteria</taxon>
        <taxon>Pseudomonadati</taxon>
        <taxon>Bacteroidota</taxon>
        <taxon>Flavobacteriia</taxon>
        <taxon>Flavobacteriales</taxon>
        <taxon>Weeksellaceae</taxon>
        <taxon>Chryseobacterium group</taxon>
        <taxon>Chryseobacterium</taxon>
    </lineage>
</organism>
<evidence type="ECO:0000313" key="2">
    <source>
        <dbReference type="Proteomes" id="UP000321150"/>
    </source>
</evidence>
<gene>
    <name evidence="1" type="ORF">CLA01_04620</name>
</gene>
<protein>
    <submittedName>
        <fullName evidence="1">Uncharacterized protein</fullName>
    </submittedName>
</protein>
<dbReference type="AlphaFoldDB" id="A0A511Y5B1"/>
<sequence length="67" mass="7545">MESFSTAEVSDEETVSLKVSLIFSISFLQEISIAAQKRAYKNDFFTDMFFINKTGHLVGLPIANIRP</sequence>
<accession>A0A511Y5B1</accession>
<proteinExistence type="predicted"/>
<name>A0A511Y5B1_9FLAO</name>
<evidence type="ECO:0000313" key="1">
    <source>
        <dbReference type="EMBL" id="GEN70390.1"/>
    </source>
</evidence>
<dbReference type="EMBL" id="BJYI01000001">
    <property type="protein sequence ID" value="GEN70390.1"/>
    <property type="molecule type" value="Genomic_DNA"/>
</dbReference>
<dbReference type="Proteomes" id="UP000321150">
    <property type="component" value="Unassembled WGS sequence"/>
</dbReference>